<protein>
    <submittedName>
        <fullName evidence="1">Uncharacterized protein</fullName>
    </submittedName>
</protein>
<reference evidence="1 2" key="1">
    <citation type="submission" date="2019-09" db="EMBL/GenBank/DDBJ databases">
        <authorList>
            <person name="Ou C."/>
        </authorList>
    </citation>
    <scope>NUCLEOTIDE SEQUENCE [LARGE SCALE GENOMIC DNA]</scope>
    <source>
        <strain evidence="1">S2</strain>
        <tissue evidence="1">Leaf</tissue>
    </source>
</reference>
<dbReference type="AlphaFoldDB" id="A0A5N5HM19"/>
<reference evidence="2" key="2">
    <citation type="submission" date="2019-10" db="EMBL/GenBank/DDBJ databases">
        <title>A de novo genome assembly of a pear dwarfing rootstock.</title>
        <authorList>
            <person name="Wang F."/>
            <person name="Wang J."/>
            <person name="Li S."/>
            <person name="Zhang Y."/>
            <person name="Fang M."/>
            <person name="Ma L."/>
            <person name="Zhao Y."/>
            <person name="Jiang S."/>
        </authorList>
    </citation>
    <scope>NUCLEOTIDE SEQUENCE [LARGE SCALE GENOMIC DNA]</scope>
</reference>
<comment type="caution">
    <text evidence="1">The sequence shown here is derived from an EMBL/GenBank/DDBJ whole genome shotgun (WGS) entry which is preliminary data.</text>
</comment>
<name>A0A5N5HM19_9ROSA</name>
<dbReference type="Proteomes" id="UP000327157">
    <property type="component" value="Chromosome 8"/>
</dbReference>
<evidence type="ECO:0000313" key="1">
    <source>
        <dbReference type="EMBL" id="KAB2628865.1"/>
    </source>
</evidence>
<keyword evidence="2" id="KW-1185">Reference proteome</keyword>
<gene>
    <name evidence="1" type="ORF">D8674_033660</name>
</gene>
<reference evidence="1 2" key="3">
    <citation type="submission" date="2019-11" db="EMBL/GenBank/DDBJ databases">
        <title>A de novo genome assembly of a pear dwarfing rootstock.</title>
        <authorList>
            <person name="Wang F."/>
            <person name="Wang J."/>
            <person name="Li S."/>
            <person name="Zhang Y."/>
            <person name="Fang M."/>
            <person name="Ma L."/>
            <person name="Zhao Y."/>
            <person name="Jiang S."/>
        </authorList>
    </citation>
    <scope>NUCLEOTIDE SEQUENCE [LARGE SCALE GENOMIC DNA]</scope>
    <source>
        <strain evidence="1">S2</strain>
        <tissue evidence="1">Leaf</tissue>
    </source>
</reference>
<organism evidence="1 2">
    <name type="scientific">Pyrus ussuriensis x Pyrus communis</name>
    <dbReference type="NCBI Taxonomy" id="2448454"/>
    <lineage>
        <taxon>Eukaryota</taxon>
        <taxon>Viridiplantae</taxon>
        <taxon>Streptophyta</taxon>
        <taxon>Embryophyta</taxon>
        <taxon>Tracheophyta</taxon>
        <taxon>Spermatophyta</taxon>
        <taxon>Magnoliopsida</taxon>
        <taxon>eudicotyledons</taxon>
        <taxon>Gunneridae</taxon>
        <taxon>Pentapetalae</taxon>
        <taxon>rosids</taxon>
        <taxon>fabids</taxon>
        <taxon>Rosales</taxon>
        <taxon>Rosaceae</taxon>
        <taxon>Amygdaloideae</taxon>
        <taxon>Maleae</taxon>
        <taxon>Pyrus</taxon>
    </lineage>
</organism>
<accession>A0A5N5HM19</accession>
<sequence length="72" mass="7399">MVVGARGCCRGRAVVGVCTCWLLVPWATCLRVSSGCAEAALWATTVAVAIAHMATVPRGGKSVVLAVVNLEE</sequence>
<proteinExistence type="predicted"/>
<evidence type="ECO:0000313" key="2">
    <source>
        <dbReference type="Proteomes" id="UP000327157"/>
    </source>
</evidence>
<dbReference type="EMBL" id="SMOL01000148">
    <property type="protein sequence ID" value="KAB2628865.1"/>
    <property type="molecule type" value="Genomic_DNA"/>
</dbReference>